<dbReference type="AlphaFoldDB" id="A0A2B7WFK3"/>
<accession>A0A2B7WFK3</accession>
<evidence type="ECO:0000313" key="3">
    <source>
        <dbReference type="Proteomes" id="UP000224080"/>
    </source>
</evidence>
<sequence length="223" mass="24758">MDVFSIEKGLEEARIPKASMGTFCETVRFKKGLLTIDNSNKSASLFSIFPKPNQHFTKLFRSRDHSLCETLSSLQSSSASISNQPPCASIMNIQTPVFQPLRFIPATEKEAILATPILKLLMVTHNKLTGGGNHWCFYLQVSPDCSVHIDITPSYSIPSIVTPGGSKAIIIVSNLTYLCSSHATKTLYINVHPGSKVHDFVHPLVNAKRYQYKFNSKSCDCKY</sequence>
<dbReference type="Pfam" id="PF24968">
    <property type="entry name" value="DUF7770"/>
    <property type="match status" value="1"/>
</dbReference>
<organism evidence="2 3">
    <name type="scientific">Blastomyces parvus</name>
    <dbReference type="NCBI Taxonomy" id="2060905"/>
    <lineage>
        <taxon>Eukaryota</taxon>
        <taxon>Fungi</taxon>
        <taxon>Dikarya</taxon>
        <taxon>Ascomycota</taxon>
        <taxon>Pezizomycotina</taxon>
        <taxon>Eurotiomycetes</taxon>
        <taxon>Eurotiomycetidae</taxon>
        <taxon>Onygenales</taxon>
        <taxon>Ajellomycetaceae</taxon>
        <taxon>Blastomyces</taxon>
    </lineage>
</organism>
<protein>
    <recommendedName>
        <fullName evidence="1">DUF7770 domain-containing protein</fullName>
    </recommendedName>
</protein>
<dbReference type="OrthoDB" id="3527137at2759"/>
<gene>
    <name evidence="2" type="ORF">GX51_08268</name>
</gene>
<evidence type="ECO:0000313" key="2">
    <source>
        <dbReference type="EMBL" id="PGG95364.1"/>
    </source>
</evidence>
<comment type="caution">
    <text evidence="2">The sequence shown here is derived from an EMBL/GenBank/DDBJ whole genome shotgun (WGS) entry which is preliminary data.</text>
</comment>
<dbReference type="InterPro" id="IPR056672">
    <property type="entry name" value="DUF7770"/>
</dbReference>
<evidence type="ECO:0000259" key="1">
    <source>
        <dbReference type="Pfam" id="PF24968"/>
    </source>
</evidence>
<keyword evidence="3" id="KW-1185">Reference proteome</keyword>
<name>A0A2B7WFK3_9EURO</name>
<dbReference type="EMBL" id="PDNC01000238">
    <property type="protein sequence ID" value="PGG95364.1"/>
    <property type="molecule type" value="Genomic_DNA"/>
</dbReference>
<dbReference type="Proteomes" id="UP000224080">
    <property type="component" value="Unassembled WGS sequence"/>
</dbReference>
<feature type="domain" description="DUF7770" evidence="1">
    <location>
        <begin position="130"/>
        <end position="223"/>
    </location>
</feature>
<reference evidence="2 3" key="1">
    <citation type="submission" date="2017-10" db="EMBL/GenBank/DDBJ databases">
        <title>Comparative genomics in systemic dimorphic fungi from Ajellomycetaceae.</title>
        <authorList>
            <person name="Munoz J.F."/>
            <person name="Mcewen J.G."/>
            <person name="Clay O.K."/>
            <person name="Cuomo C.A."/>
        </authorList>
    </citation>
    <scope>NUCLEOTIDE SEQUENCE [LARGE SCALE GENOMIC DNA]</scope>
    <source>
        <strain evidence="2 3">UAMH130</strain>
    </source>
</reference>
<proteinExistence type="predicted"/>
<dbReference type="STRING" id="2060905.A0A2B7WFK3"/>